<evidence type="ECO:0000313" key="1">
    <source>
        <dbReference type="EMBL" id="AUT66277.1"/>
    </source>
</evidence>
<name>A0A2I8F322_9BURK</name>
<dbReference type="EMBL" id="CP026114">
    <property type="protein sequence ID" value="AUT66277.1"/>
    <property type="molecule type" value="Genomic_DNA"/>
</dbReference>
<dbReference type="Proteomes" id="UP000243502">
    <property type="component" value="Chromosome 4"/>
</dbReference>
<sequence>MIPTSEWVIQRVMKPHASGRSRRWRYLPWAGYTCPMTGDQAMRALNECEAYWPAYEFRAHPVDGDITRFDLPGQAADWTHPVGL</sequence>
<accession>A0A2I8F322</accession>
<proteinExistence type="predicted"/>
<dbReference type="OrthoDB" id="9100749at2"/>
<dbReference type="AlphaFoldDB" id="A0A2I8F322"/>
<organism evidence="1 2">
    <name type="scientific">Paraburkholderia terrae</name>
    <dbReference type="NCBI Taxonomy" id="311230"/>
    <lineage>
        <taxon>Bacteria</taxon>
        <taxon>Pseudomonadati</taxon>
        <taxon>Pseudomonadota</taxon>
        <taxon>Betaproteobacteria</taxon>
        <taxon>Burkholderiales</taxon>
        <taxon>Burkholderiaceae</taxon>
        <taxon>Paraburkholderia</taxon>
    </lineage>
</organism>
<reference evidence="1 2" key="1">
    <citation type="submission" date="2018-01" db="EMBL/GenBank/DDBJ databases">
        <title>Species boundaries and ecological features among Paraburkholderia terrae DSMZ17804T, P. hospita DSMZ17164T and P. caribensis DSMZ13236T.</title>
        <authorList>
            <person name="Pratama A.A."/>
        </authorList>
    </citation>
    <scope>NUCLEOTIDE SEQUENCE [LARGE SCALE GENOMIC DNA]</scope>
    <source>
        <strain evidence="1 2">DSM 17804</strain>
    </source>
</reference>
<dbReference type="RefSeq" id="WP_042309114.1">
    <property type="nucleotide sequence ID" value="NZ_CP026114.1"/>
</dbReference>
<evidence type="ECO:0000313" key="2">
    <source>
        <dbReference type="Proteomes" id="UP000243502"/>
    </source>
</evidence>
<dbReference type="KEGG" id="pter:C2L65_41765"/>
<gene>
    <name evidence="1" type="ORF">C2L65_41765</name>
</gene>
<protein>
    <submittedName>
        <fullName evidence="1">Uncharacterized protein</fullName>
    </submittedName>
</protein>